<dbReference type="Gene3D" id="1.10.150.210">
    <property type="entry name" value="Phosphoserine phosphatase, domain 2"/>
    <property type="match status" value="1"/>
</dbReference>
<evidence type="ECO:0000313" key="13">
    <source>
        <dbReference type="EnsemblMetazoa" id="XP_038075370.1"/>
    </source>
</evidence>
<reference evidence="13" key="1">
    <citation type="submission" date="2022-11" db="UniProtKB">
        <authorList>
            <consortium name="EnsemblMetazoa"/>
        </authorList>
    </citation>
    <scope>IDENTIFICATION</scope>
</reference>
<feature type="active site" description="Proton donor" evidence="12">
    <location>
        <position position="22"/>
    </location>
</feature>
<dbReference type="InterPro" id="IPR023214">
    <property type="entry name" value="HAD_sf"/>
</dbReference>
<dbReference type="OrthoDB" id="27226at2759"/>
<comment type="pathway">
    <text evidence="2">Amino-acid biosynthesis; L-serine biosynthesis; L-serine from 3-phospho-D-glycerate: step 3/3.</text>
</comment>
<dbReference type="PANTHER" id="PTHR43344">
    <property type="entry name" value="PHOSPHOSERINE PHOSPHATASE"/>
    <property type="match status" value="1"/>
</dbReference>
<evidence type="ECO:0000256" key="10">
    <source>
        <dbReference type="ARBA" id="ARBA00023299"/>
    </source>
</evidence>
<dbReference type="Proteomes" id="UP000887568">
    <property type="component" value="Unplaced"/>
</dbReference>
<sequence length="229" mass="25054">MATFEETKEVWRNADVVCFDVDSTVSTEEAIDELAAHCGVGEEVAQWTKKAMDGSITYKETLQARMDIINPTKAQVKAFIENHPPADYLTPGVTELIQLLLARGTAVYLVTGGFFCTVSELAKALKIPEENIFANKLKFFYNGEFAGFCEKQPTCEAGGKPKVVGMLKKKHGYRHVVMIGDGATDLEACPPADAFIGFGGNKVRAKVQEGAKWFVSSFQELISVLNESS</sequence>
<evidence type="ECO:0000256" key="11">
    <source>
        <dbReference type="ARBA" id="ARBA00031693"/>
    </source>
</evidence>
<dbReference type="PANTHER" id="PTHR43344:SF2">
    <property type="entry name" value="PHOSPHOSERINE PHOSPHATASE"/>
    <property type="match status" value="1"/>
</dbReference>
<dbReference type="GO" id="GO:0005737">
    <property type="term" value="C:cytoplasm"/>
    <property type="evidence" value="ECO:0007669"/>
    <property type="project" value="TreeGrafter"/>
</dbReference>
<keyword evidence="9" id="KW-0460">Magnesium</keyword>
<name>A0A914BHK3_PATMI</name>
<proteinExistence type="inferred from homology"/>
<evidence type="ECO:0000256" key="5">
    <source>
        <dbReference type="ARBA" id="ARBA00015196"/>
    </source>
</evidence>
<dbReference type="RefSeq" id="XP_038075370.1">
    <property type="nucleotide sequence ID" value="XM_038219442.1"/>
</dbReference>
<evidence type="ECO:0000256" key="9">
    <source>
        <dbReference type="ARBA" id="ARBA00022842"/>
    </source>
</evidence>
<dbReference type="GO" id="GO:0006564">
    <property type="term" value="P:L-serine biosynthetic process"/>
    <property type="evidence" value="ECO:0007669"/>
    <property type="project" value="UniProtKB-KW"/>
</dbReference>
<evidence type="ECO:0000256" key="7">
    <source>
        <dbReference type="ARBA" id="ARBA00022723"/>
    </source>
</evidence>
<comment type="cofactor">
    <cofactor evidence="1">
        <name>Mg(2+)</name>
        <dbReference type="ChEBI" id="CHEBI:18420"/>
    </cofactor>
</comment>
<comment type="similarity">
    <text evidence="3">Belongs to the HAD-like hydrolase superfamily. SerB family.</text>
</comment>
<evidence type="ECO:0000256" key="12">
    <source>
        <dbReference type="PIRSR" id="PIRSR604469-1"/>
    </source>
</evidence>
<keyword evidence="14" id="KW-1185">Reference proteome</keyword>
<dbReference type="AlphaFoldDB" id="A0A914BHK3"/>
<dbReference type="OMA" id="ANYFIGF"/>
<dbReference type="RefSeq" id="XP_038075369.1">
    <property type="nucleotide sequence ID" value="XM_038219441.1"/>
</dbReference>
<dbReference type="InterPro" id="IPR004469">
    <property type="entry name" value="PSP"/>
</dbReference>
<feature type="active site" description="Nucleophile" evidence="12">
    <location>
        <position position="20"/>
    </location>
</feature>
<dbReference type="CDD" id="cd04309">
    <property type="entry name" value="HAD_PSP_eu"/>
    <property type="match status" value="1"/>
</dbReference>
<dbReference type="EC" id="3.1.3.3" evidence="4"/>
<keyword evidence="7" id="KW-0479">Metal-binding</keyword>
<organism evidence="13 14">
    <name type="scientific">Patiria miniata</name>
    <name type="common">Bat star</name>
    <name type="synonym">Asterina miniata</name>
    <dbReference type="NCBI Taxonomy" id="46514"/>
    <lineage>
        <taxon>Eukaryota</taxon>
        <taxon>Metazoa</taxon>
        <taxon>Echinodermata</taxon>
        <taxon>Eleutherozoa</taxon>
        <taxon>Asterozoa</taxon>
        <taxon>Asteroidea</taxon>
        <taxon>Valvatacea</taxon>
        <taxon>Valvatida</taxon>
        <taxon>Asterinidae</taxon>
        <taxon>Patiria</taxon>
    </lineage>
</organism>
<dbReference type="InterPro" id="IPR036412">
    <property type="entry name" value="HAD-like_sf"/>
</dbReference>
<accession>A0A914BHK3</accession>
<dbReference type="NCBIfam" id="TIGR00338">
    <property type="entry name" value="serB"/>
    <property type="match status" value="1"/>
</dbReference>
<keyword evidence="8" id="KW-0378">Hydrolase</keyword>
<keyword evidence="10" id="KW-0718">Serine biosynthesis</keyword>
<dbReference type="EnsemblMetazoa" id="XM_038219442.1">
    <property type="protein sequence ID" value="XP_038075370.1"/>
    <property type="gene ID" value="LOC119743091"/>
</dbReference>
<evidence type="ECO:0000313" key="14">
    <source>
        <dbReference type="Proteomes" id="UP000887568"/>
    </source>
</evidence>
<dbReference type="GeneID" id="119743091"/>
<dbReference type="GO" id="GO:0036424">
    <property type="term" value="F:L-phosphoserine phosphatase activity"/>
    <property type="evidence" value="ECO:0007669"/>
    <property type="project" value="InterPro"/>
</dbReference>
<evidence type="ECO:0000256" key="2">
    <source>
        <dbReference type="ARBA" id="ARBA00005135"/>
    </source>
</evidence>
<keyword evidence="6" id="KW-0028">Amino-acid biosynthesis</keyword>
<evidence type="ECO:0000256" key="3">
    <source>
        <dbReference type="ARBA" id="ARBA00009184"/>
    </source>
</evidence>
<dbReference type="EnsemblMetazoa" id="XM_038219441.1">
    <property type="protein sequence ID" value="XP_038075369.1"/>
    <property type="gene ID" value="LOC119743091"/>
</dbReference>
<evidence type="ECO:0000256" key="8">
    <source>
        <dbReference type="ARBA" id="ARBA00022801"/>
    </source>
</evidence>
<dbReference type="GO" id="GO:0000287">
    <property type="term" value="F:magnesium ion binding"/>
    <property type="evidence" value="ECO:0007669"/>
    <property type="project" value="TreeGrafter"/>
</dbReference>
<evidence type="ECO:0000256" key="4">
    <source>
        <dbReference type="ARBA" id="ARBA00012640"/>
    </source>
</evidence>
<dbReference type="SUPFAM" id="SSF56784">
    <property type="entry name" value="HAD-like"/>
    <property type="match status" value="1"/>
</dbReference>
<dbReference type="Gene3D" id="3.40.50.1000">
    <property type="entry name" value="HAD superfamily/HAD-like"/>
    <property type="match status" value="1"/>
</dbReference>
<protein>
    <recommendedName>
        <fullName evidence="5">Phosphoserine phosphatase</fullName>
        <ecNumber evidence="4">3.1.3.3</ecNumber>
    </recommendedName>
    <alternativeName>
        <fullName evidence="11">O-phosphoserine phosphohydrolase</fullName>
    </alternativeName>
</protein>
<dbReference type="NCBIfam" id="TIGR01488">
    <property type="entry name" value="HAD-SF-IB"/>
    <property type="match status" value="1"/>
</dbReference>
<evidence type="ECO:0000256" key="6">
    <source>
        <dbReference type="ARBA" id="ARBA00022605"/>
    </source>
</evidence>
<dbReference type="Pfam" id="PF00702">
    <property type="entry name" value="Hydrolase"/>
    <property type="match status" value="1"/>
</dbReference>
<dbReference type="FunFam" id="3.40.50.1000:FF:000077">
    <property type="entry name" value="Phosphoserine phosphatase, chloroplastic"/>
    <property type="match status" value="1"/>
</dbReference>
<evidence type="ECO:0000256" key="1">
    <source>
        <dbReference type="ARBA" id="ARBA00001946"/>
    </source>
</evidence>
<dbReference type="InterPro" id="IPR050582">
    <property type="entry name" value="HAD-like_SerB"/>
</dbReference>